<dbReference type="Gene3D" id="3.90.1570.10">
    <property type="entry name" value="tt1808, chain A"/>
    <property type="match status" value="1"/>
</dbReference>
<dbReference type="Pfam" id="PF05685">
    <property type="entry name" value="Uma2"/>
    <property type="match status" value="1"/>
</dbReference>
<reference evidence="2 3" key="1">
    <citation type="submission" date="2019-02" db="EMBL/GenBank/DDBJ databases">
        <title>Draft genome sequences of novel Actinobacteria.</title>
        <authorList>
            <person name="Sahin N."/>
            <person name="Ay H."/>
            <person name="Saygin H."/>
        </authorList>
    </citation>
    <scope>NUCLEOTIDE SEQUENCE [LARGE SCALE GENOMIC DNA]</scope>
    <source>
        <strain evidence="2 3">8K307</strain>
    </source>
</reference>
<dbReference type="CDD" id="cd06260">
    <property type="entry name" value="DUF820-like"/>
    <property type="match status" value="1"/>
</dbReference>
<dbReference type="InterPro" id="IPR008538">
    <property type="entry name" value="Uma2"/>
</dbReference>
<dbReference type="EMBL" id="SMLB01000047">
    <property type="protein sequence ID" value="TDD65787.1"/>
    <property type="molecule type" value="Genomic_DNA"/>
</dbReference>
<dbReference type="Proteomes" id="UP000295217">
    <property type="component" value="Unassembled WGS sequence"/>
</dbReference>
<dbReference type="SUPFAM" id="SSF52980">
    <property type="entry name" value="Restriction endonuclease-like"/>
    <property type="match status" value="1"/>
</dbReference>
<evidence type="ECO:0000313" key="2">
    <source>
        <dbReference type="EMBL" id="TDD65787.1"/>
    </source>
</evidence>
<proteinExistence type="predicted"/>
<keyword evidence="3" id="KW-1185">Reference proteome</keyword>
<accession>A0A4V2YRD6</accession>
<evidence type="ECO:0000313" key="3">
    <source>
        <dbReference type="Proteomes" id="UP000295217"/>
    </source>
</evidence>
<comment type="caution">
    <text evidence="2">The sequence shown here is derived from an EMBL/GenBank/DDBJ whole genome shotgun (WGS) entry which is preliminary data.</text>
</comment>
<feature type="domain" description="Putative restriction endonuclease" evidence="1">
    <location>
        <begin position="8"/>
        <end position="77"/>
    </location>
</feature>
<organism evidence="2 3">
    <name type="scientific">Jiangella aurantiaca</name>
    <dbReference type="NCBI Taxonomy" id="2530373"/>
    <lineage>
        <taxon>Bacteria</taxon>
        <taxon>Bacillati</taxon>
        <taxon>Actinomycetota</taxon>
        <taxon>Actinomycetes</taxon>
        <taxon>Jiangellales</taxon>
        <taxon>Jiangellaceae</taxon>
        <taxon>Jiangella</taxon>
    </lineage>
</organism>
<dbReference type="RefSeq" id="WP_132106468.1">
    <property type="nucleotide sequence ID" value="NZ_SMLB01000047.1"/>
</dbReference>
<sequence length="89" mass="9527">MTRSEVLPVVEIVSPGSRRADRVMKLSEYQDAGIPAYWIIDPAAEDDGRFVAYKLVGGAYKEVARGSGVVAVEHPVPLSVDVGALLSLD</sequence>
<dbReference type="InterPro" id="IPR011335">
    <property type="entry name" value="Restrct_endonuc-II-like"/>
</dbReference>
<evidence type="ECO:0000259" key="1">
    <source>
        <dbReference type="Pfam" id="PF05685"/>
    </source>
</evidence>
<protein>
    <recommendedName>
        <fullName evidence="1">Putative restriction endonuclease domain-containing protein</fullName>
    </recommendedName>
</protein>
<name>A0A4V2YRD6_9ACTN</name>
<gene>
    <name evidence="2" type="ORF">E1262_24225</name>
</gene>
<dbReference type="AlphaFoldDB" id="A0A4V2YRD6"/>
<dbReference type="OrthoDB" id="9799703at2"/>
<dbReference type="InterPro" id="IPR012296">
    <property type="entry name" value="Nuclease_put_TT1808"/>
</dbReference>